<dbReference type="Gene3D" id="1.25.40.20">
    <property type="entry name" value="Ankyrin repeat-containing domain"/>
    <property type="match status" value="1"/>
</dbReference>
<dbReference type="GO" id="GO:0004842">
    <property type="term" value="F:ubiquitin-protein transferase activity"/>
    <property type="evidence" value="ECO:0007669"/>
    <property type="project" value="TreeGrafter"/>
</dbReference>
<dbReference type="Pfam" id="PF12796">
    <property type="entry name" value="Ank_2"/>
    <property type="match status" value="2"/>
</dbReference>
<evidence type="ECO:0000256" key="3">
    <source>
        <dbReference type="PROSITE-ProRule" id="PRU00023"/>
    </source>
</evidence>
<gene>
    <name evidence="4" type="ORF">CHS0354_030474</name>
</gene>
<dbReference type="PANTHER" id="PTHR24171:SF8">
    <property type="entry name" value="BRCA1-ASSOCIATED RING DOMAIN PROTEIN 1"/>
    <property type="match status" value="1"/>
</dbReference>
<feature type="repeat" description="ANK" evidence="3">
    <location>
        <begin position="169"/>
        <end position="201"/>
    </location>
</feature>
<dbReference type="EMBL" id="JAEAOA010001813">
    <property type="protein sequence ID" value="KAK3577203.1"/>
    <property type="molecule type" value="Genomic_DNA"/>
</dbReference>
<dbReference type="PRINTS" id="PR01415">
    <property type="entry name" value="ANKYRIN"/>
</dbReference>
<dbReference type="AlphaFoldDB" id="A0AAE0RPL7"/>
<name>A0AAE0RPL7_9BIVA</name>
<dbReference type="SUPFAM" id="SSF48403">
    <property type="entry name" value="Ankyrin repeat"/>
    <property type="match status" value="1"/>
</dbReference>
<dbReference type="InterPro" id="IPR036770">
    <property type="entry name" value="Ankyrin_rpt-contain_sf"/>
</dbReference>
<reference evidence="4" key="1">
    <citation type="journal article" date="2021" name="Genome Biol. Evol.">
        <title>A High-Quality Reference Genome for a Parasitic Bivalve with Doubly Uniparental Inheritance (Bivalvia: Unionida).</title>
        <authorList>
            <person name="Smith C.H."/>
        </authorList>
    </citation>
    <scope>NUCLEOTIDE SEQUENCE</scope>
    <source>
        <strain evidence="4">CHS0354</strain>
    </source>
</reference>
<dbReference type="GO" id="GO:0070531">
    <property type="term" value="C:BRCA1-A complex"/>
    <property type="evidence" value="ECO:0007669"/>
    <property type="project" value="TreeGrafter"/>
</dbReference>
<dbReference type="Proteomes" id="UP001195483">
    <property type="component" value="Unassembled WGS sequence"/>
</dbReference>
<evidence type="ECO:0000313" key="5">
    <source>
        <dbReference type="Proteomes" id="UP001195483"/>
    </source>
</evidence>
<dbReference type="PROSITE" id="PS50088">
    <property type="entry name" value="ANK_REPEAT"/>
    <property type="match status" value="6"/>
</dbReference>
<reference evidence="4" key="3">
    <citation type="submission" date="2023-05" db="EMBL/GenBank/DDBJ databases">
        <authorList>
            <person name="Smith C.H."/>
        </authorList>
    </citation>
    <scope>NUCLEOTIDE SEQUENCE</scope>
    <source>
        <strain evidence="4">CHS0354</strain>
        <tissue evidence="4">Mantle</tissue>
    </source>
</reference>
<evidence type="ECO:0008006" key="6">
    <source>
        <dbReference type="Google" id="ProtNLM"/>
    </source>
</evidence>
<keyword evidence="2 3" id="KW-0040">ANK repeat</keyword>
<dbReference type="InterPro" id="IPR002110">
    <property type="entry name" value="Ankyrin_rpt"/>
</dbReference>
<feature type="repeat" description="ANK" evidence="3">
    <location>
        <begin position="134"/>
        <end position="166"/>
    </location>
</feature>
<dbReference type="SMART" id="SM00248">
    <property type="entry name" value="ANK"/>
    <property type="match status" value="7"/>
</dbReference>
<evidence type="ECO:0000256" key="1">
    <source>
        <dbReference type="ARBA" id="ARBA00022737"/>
    </source>
</evidence>
<dbReference type="Pfam" id="PF00023">
    <property type="entry name" value="Ank"/>
    <property type="match status" value="1"/>
</dbReference>
<dbReference type="PROSITE" id="PS50297">
    <property type="entry name" value="ANK_REP_REGION"/>
    <property type="match status" value="5"/>
</dbReference>
<sequence length="263" mass="29082">MNPQQQLHLAVRENDMAKIEELLSSGVDINCLFYGWTPLQVAINQGSEDLAVYLMEKGCDIHKQHDKNDPTAFESAVKRRQAKVVKELLGRGVDPNTVLNNQEPAIFLAIEDGRTEILDVLIEGKADVNILNSQGESPLYTSCREGFVKVCQALLEAGADPNFVCQEDGDQTPLIVATAHEQNEVVKVLLKHGCDLNIQDGDGWTALWHANSNSDVEMMDLLLKSGASKDIPDADGHSLLDEARENEDDEVIELLTKFSKSWT</sequence>
<keyword evidence="5" id="KW-1185">Reference proteome</keyword>
<reference evidence="4" key="2">
    <citation type="journal article" date="2021" name="Genome Biol. Evol.">
        <title>Developing a high-quality reference genome for a parasitic bivalve with doubly uniparental inheritance (Bivalvia: Unionida).</title>
        <authorList>
            <person name="Smith C.H."/>
        </authorList>
    </citation>
    <scope>NUCLEOTIDE SEQUENCE</scope>
    <source>
        <strain evidence="4">CHS0354</strain>
        <tissue evidence="4">Mantle</tissue>
    </source>
</reference>
<keyword evidence="1" id="KW-0677">Repeat</keyword>
<feature type="repeat" description="ANK" evidence="3">
    <location>
        <begin position="202"/>
        <end position="234"/>
    </location>
</feature>
<protein>
    <recommendedName>
        <fullName evidence="6">Ankyrin repeat domain-containing protein</fullName>
    </recommendedName>
</protein>
<feature type="repeat" description="ANK" evidence="3">
    <location>
        <begin position="2"/>
        <end position="30"/>
    </location>
</feature>
<comment type="caution">
    <text evidence="4">The sequence shown here is derived from an EMBL/GenBank/DDBJ whole genome shotgun (WGS) entry which is preliminary data.</text>
</comment>
<dbReference type="GO" id="GO:0085020">
    <property type="term" value="P:protein K6-linked ubiquitination"/>
    <property type="evidence" value="ECO:0007669"/>
    <property type="project" value="TreeGrafter"/>
</dbReference>
<organism evidence="4 5">
    <name type="scientific">Potamilus streckersoni</name>
    <dbReference type="NCBI Taxonomy" id="2493646"/>
    <lineage>
        <taxon>Eukaryota</taxon>
        <taxon>Metazoa</taxon>
        <taxon>Spiralia</taxon>
        <taxon>Lophotrochozoa</taxon>
        <taxon>Mollusca</taxon>
        <taxon>Bivalvia</taxon>
        <taxon>Autobranchia</taxon>
        <taxon>Heteroconchia</taxon>
        <taxon>Palaeoheterodonta</taxon>
        <taxon>Unionida</taxon>
        <taxon>Unionoidea</taxon>
        <taxon>Unionidae</taxon>
        <taxon>Ambleminae</taxon>
        <taxon>Lampsilini</taxon>
        <taxon>Potamilus</taxon>
    </lineage>
</organism>
<evidence type="ECO:0000313" key="4">
    <source>
        <dbReference type="EMBL" id="KAK3577203.1"/>
    </source>
</evidence>
<proteinExistence type="predicted"/>
<feature type="repeat" description="ANK" evidence="3">
    <location>
        <begin position="101"/>
        <end position="133"/>
    </location>
</feature>
<dbReference type="GO" id="GO:0031436">
    <property type="term" value="C:BRCA1-BARD1 complex"/>
    <property type="evidence" value="ECO:0007669"/>
    <property type="project" value="TreeGrafter"/>
</dbReference>
<accession>A0AAE0RPL7</accession>
<dbReference type="PANTHER" id="PTHR24171">
    <property type="entry name" value="ANKYRIN REPEAT DOMAIN-CONTAINING PROTEIN 39-RELATED"/>
    <property type="match status" value="1"/>
</dbReference>
<feature type="repeat" description="ANK" evidence="3">
    <location>
        <begin position="34"/>
        <end position="66"/>
    </location>
</feature>
<evidence type="ECO:0000256" key="2">
    <source>
        <dbReference type="ARBA" id="ARBA00023043"/>
    </source>
</evidence>